<dbReference type="SUPFAM" id="SSF48371">
    <property type="entry name" value="ARM repeat"/>
    <property type="match status" value="1"/>
</dbReference>
<keyword evidence="11" id="KW-1185">Reference proteome</keyword>
<dbReference type="FunFam" id="1.20.1250.20:FF:000145">
    <property type="entry name" value="Chromaffin granule amine transporter"/>
    <property type="match status" value="1"/>
</dbReference>
<dbReference type="CDD" id="cd17384">
    <property type="entry name" value="MFS_SLC18A1_2_VAT1_2"/>
    <property type="match status" value="1"/>
</dbReference>
<keyword evidence="6 9" id="KW-1133">Transmembrane helix</keyword>
<feature type="compositionally biased region" description="Polar residues" evidence="8">
    <location>
        <begin position="104"/>
        <end position="117"/>
    </location>
</feature>
<sequence length="1070" mass="117011">MAWLHQSRASPRLVLVVVCVALLLDNMLLTVVVPIIPTFLYALEHPSPEPQTAQPSLLPLPSHRAGLLGTDTETPVPTSSPLVSLFDNTTFRLQEIRPKPTSDPELTQQINDTSAPTDSPCLQDRWFLEQENVRVGLLMASKALVQLCVNPFVGPLTNRVGYHIPMFAGFFIMFVSTIMFAFSGTYALLFFARSLQGIGSSFSSVAGLGMLASVYTDDEERGIAMGMALGGLAMGVLIGAPFGSVMYEFVGHSAPFLILAFLAVFDGVLQLCILQPSKISPGSVEGTPLLTLMKDPYILISAGSLCFANMGVAILEPTLPIWMMQTMCSPNWQLGLAFLPASISYLIGTNLFGVLANKMGRSVPFATSISGLIGPNGGLGFAIGMVDSSMMAIMGYLVDIRHASVYGSVYAIADVALCMGFAIGPSTGGALVQAVGFPCLMVLIGVINILYAPLCFLLRNPAVREEKMAIIDQECVMHTKSYNTQKEIPADSRMELSSLLHDLHLLSSEKPLPPSPLPSITELLARLTEKLIGASSDSDTSSLIGRVERLFQTADPDWLFSLTSVNEEGEEEELQSAYRSLTSALIGCADLPLCEDDSSPAPAAYQSIPSRAVQVCSVLRALLGAVGNWEGTGLLLRVAPPVCVFAVTHFQDQVWTNPPSRAAAQSLQEALLRAGGWRDSAHLLVGDGRQREGGGGGILRGVLDVLQPQLTKDSWQRCVAVKLVFSWTLLQLARPSLSPHLPRLLPPPLLFNDHYRPENCMLGVRCLHHIILNTPAADLRQFNRADVIYQALLKHLFTTETTVIQLALSCLLDLLLVLEKPPSSLDPSSSRRKPCLHDDVLRLVLVHMEAENNVELRRVYASVLPLLVDRMGVTVCRHLLRVERVVLGYLEVRDPPEETSRLKVLEVLQRITRAAWPRMQRPRLHVLLRRLLQLLVDVSSDSRLDVSVRETLMSEATLCIHLLHACSPGDAQTVLLQVDSSCCSPEVLGCLLRVQHVSRCRVQVTQLYCCSCCRYIANPPPRLRQSVVCREGAWLHKPQLSRCSTPAWCPLQCCCALPSWSMEGRSWCSL</sequence>
<dbReference type="Pfam" id="PF07690">
    <property type="entry name" value="MFS_1"/>
    <property type="match status" value="1"/>
</dbReference>
<feature type="transmembrane region" description="Helical" evidence="9">
    <location>
        <begin position="296"/>
        <end position="315"/>
    </location>
</feature>
<evidence type="ECO:0000313" key="10">
    <source>
        <dbReference type="EMBL" id="CAB1434702.1"/>
    </source>
</evidence>
<dbReference type="Gene3D" id="1.20.1250.20">
    <property type="entry name" value="MFS general substrate transporter like domains"/>
    <property type="match status" value="1"/>
</dbReference>
<gene>
    <name evidence="10" type="ORF">PLEPLA_LOCUS22750</name>
</gene>
<keyword evidence="7 9" id="KW-0472">Membrane</keyword>
<dbReference type="GO" id="GO:0043195">
    <property type="term" value="C:terminal bouton"/>
    <property type="evidence" value="ECO:0007669"/>
    <property type="project" value="TreeGrafter"/>
</dbReference>
<dbReference type="InterPro" id="IPR036259">
    <property type="entry name" value="MFS_trans_sf"/>
</dbReference>
<comment type="caution">
    <text evidence="10">The sequence shown here is derived from an EMBL/GenBank/DDBJ whole genome shotgun (WGS) entry which is preliminary data.</text>
</comment>
<evidence type="ECO:0000256" key="3">
    <source>
        <dbReference type="ARBA" id="ARBA00022448"/>
    </source>
</evidence>
<evidence type="ECO:0000256" key="6">
    <source>
        <dbReference type="ARBA" id="ARBA00022989"/>
    </source>
</evidence>
<feature type="transmembrane region" description="Helical" evidence="9">
    <location>
        <begin position="405"/>
        <end position="423"/>
    </location>
</feature>
<keyword evidence="4 9" id="KW-0812">Transmembrane</keyword>
<feature type="transmembrane region" description="Helical" evidence="9">
    <location>
        <begin position="435"/>
        <end position="458"/>
    </location>
</feature>
<evidence type="ECO:0000256" key="8">
    <source>
        <dbReference type="SAM" id="MobiDB-lite"/>
    </source>
</evidence>
<dbReference type="GO" id="GO:0015842">
    <property type="term" value="P:aminergic neurotransmitter loading into synaptic vesicle"/>
    <property type="evidence" value="ECO:0007669"/>
    <property type="project" value="TreeGrafter"/>
</dbReference>
<keyword evidence="5" id="KW-0532">Neurotransmitter transport</keyword>
<evidence type="ECO:0008006" key="12">
    <source>
        <dbReference type="Google" id="ProtNLM"/>
    </source>
</evidence>
<dbReference type="GO" id="GO:0042910">
    <property type="term" value="F:xenobiotic transmembrane transporter activity"/>
    <property type="evidence" value="ECO:0007669"/>
    <property type="project" value="InterPro"/>
</dbReference>
<dbReference type="SUPFAM" id="SSF103473">
    <property type="entry name" value="MFS general substrate transporter"/>
    <property type="match status" value="1"/>
</dbReference>
<feature type="transmembrane region" description="Helical" evidence="9">
    <location>
        <begin position="222"/>
        <end position="242"/>
    </location>
</feature>
<comment type="similarity">
    <text evidence="2">Belongs to the major facilitator superfamily. Vesicular transporter family.</text>
</comment>
<dbReference type="Proteomes" id="UP001153269">
    <property type="component" value="Unassembled WGS sequence"/>
</dbReference>
<dbReference type="GO" id="GO:0030672">
    <property type="term" value="C:synaptic vesicle membrane"/>
    <property type="evidence" value="ECO:0007669"/>
    <property type="project" value="TreeGrafter"/>
</dbReference>
<dbReference type="NCBIfam" id="TIGR00880">
    <property type="entry name" value="2_A_01_02"/>
    <property type="match status" value="1"/>
</dbReference>
<dbReference type="PANTHER" id="PTHR23506:SF31">
    <property type="entry name" value="CHROMAFFIN GRANULE AMINE TRANSPORTER"/>
    <property type="match status" value="1"/>
</dbReference>
<dbReference type="GO" id="GO:0005335">
    <property type="term" value="F:serotonin:sodium:chloride symporter activity"/>
    <property type="evidence" value="ECO:0007669"/>
    <property type="project" value="TreeGrafter"/>
</dbReference>
<evidence type="ECO:0000256" key="4">
    <source>
        <dbReference type="ARBA" id="ARBA00022692"/>
    </source>
</evidence>
<name>A0A9N7ULU7_PLEPL</name>
<evidence type="ECO:0000313" key="11">
    <source>
        <dbReference type="Proteomes" id="UP001153269"/>
    </source>
</evidence>
<feature type="transmembrane region" description="Helical" evidence="9">
    <location>
        <begin position="254"/>
        <end position="276"/>
    </location>
</feature>
<evidence type="ECO:0000256" key="1">
    <source>
        <dbReference type="ARBA" id="ARBA00004141"/>
    </source>
</evidence>
<evidence type="ECO:0000256" key="2">
    <source>
        <dbReference type="ARBA" id="ARBA00006829"/>
    </source>
</evidence>
<proteinExistence type="inferred from homology"/>
<feature type="transmembrane region" description="Helical" evidence="9">
    <location>
        <begin position="336"/>
        <end position="357"/>
    </location>
</feature>
<dbReference type="EMBL" id="CADEAL010001682">
    <property type="protein sequence ID" value="CAB1434702.1"/>
    <property type="molecule type" value="Genomic_DNA"/>
</dbReference>
<dbReference type="InterPro" id="IPR050930">
    <property type="entry name" value="MFS_Vesicular_Transporter"/>
</dbReference>
<dbReference type="InterPro" id="IPR001958">
    <property type="entry name" value="Tet-R_TetA/multi-R_MdtG-like"/>
</dbReference>
<feature type="transmembrane region" description="Helical" evidence="9">
    <location>
        <begin position="166"/>
        <end position="191"/>
    </location>
</feature>
<reference evidence="10" key="1">
    <citation type="submission" date="2020-03" db="EMBL/GenBank/DDBJ databases">
        <authorList>
            <person name="Weist P."/>
        </authorList>
    </citation>
    <scope>NUCLEOTIDE SEQUENCE</scope>
</reference>
<keyword evidence="3" id="KW-0813">Transport</keyword>
<dbReference type="PANTHER" id="PTHR23506">
    <property type="entry name" value="GH10249P"/>
    <property type="match status" value="1"/>
</dbReference>
<evidence type="ECO:0000256" key="5">
    <source>
        <dbReference type="ARBA" id="ARBA00022775"/>
    </source>
</evidence>
<evidence type="ECO:0000256" key="7">
    <source>
        <dbReference type="ARBA" id="ARBA00023136"/>
    </source>
</evidence>
<dbReference type="InterPro" id="IPR011701">
    <property type="entry name" value="MFS"/>
</dbReference>
<evidence type="ECO:0000256" key="9">
    <source>
        <dbReference type="SAM" id="Phobius"/>
    </source>
</evidence>
<organism evidence="10 11">
    <name type="scientific">Pleuronectes platessa</name>
    <name type="common">European plaice</name>
    <dbReference type="NCBI Taxonomy" id="8262"/>
    <lineage>
        <taxon>Eukaryota</taxon>
        <taxon>Metazoa</taxon>
        <taxon>Chordata</taxon>
        <taxon>Craniata</taxon>
        <taxon>Vertebrata</taxon>
        <taxon>Euteleostomi</taxon>
        <taxon>Actinopterygii</taxon>
        <taxon>Neopterygii</taxon>
        <taxon>Teleostei</taxon>
        <taxon>Neoteleostei</taxon>
        <taxon>Acanthomorphata</taxon>
        <taxon>Carangaria</taxon>
        <taxon>Pleuronectiformes</taxon>
        <taxon>Pleuronectoidei</taxon>
        <taxon>Pleuronectidae</taxon>
        <taxon>Pleuronectes</taxon>
    </lineage>
</organism>
<dbReference type="InterPro" id="IPR016024">
    <property type="entry name" value="ARM-type_fold"/>
</dbReference>
<feature type="region of interest" description="Disordered" evidence="8">
    <location>
        <begin position="97"/>
        <end position="118"/>
    </location>
</feature>
<protein>
    <recommendedName>
        <fullName evidence="12">Vesicular acetylcholine transporter</fullName>
    </recommendedName>
</protein>
<accession>A0A9N7ULU7</accession>
<dbReference type="AlphaFoldDB" id="A0A9N7ULU7"/>
<comment type="subcellular location">
    <subcellularLocation>
        <location evidence="1">Membrane</location>
        <topology evidence="1">Multi-pass membrane protein</topology>
    </subcellularLocation>
</comment>